<dbReference type="Pfam" id="PF00730">
    <property type="entry name" value="HhH-GPD"/>
    <property type="match status" value="1"/>
</dbReference>
<dbReference type="InterPro" id="IPR004026">
    <property type="entry name" value="Ada_DNA_repair_Zn-bd"/>
</dbReference>
<evidence type="ECO:0000313" key="11">
    <source>
        <dbReference type="EMBL" id="GAA2480944.1"/>
    </source>
</evidence>
<accession>A0ABN3LB42</accession>
<keyword evidence="12" id="KW-1185">Reference proteome</keyword>
<dbReference type="SMART" id="SM00342">
    <property type="entry name" value="HTH_ARAC"/>
    <property type="match status" value="1"/>
</dbReference>
<dbReference type="SUPFAM" id="SSF55945">
    <property type="entry name" value="TATA-box binding protein-like"/>
    <property type="match status" value="1"/>
</dbReference>
<dbReference type="SUPFAM" id="SSF46689">
    <property type="entry name" value="Homeodomain-like"/>
    <property type="match status" value="1"/>
</dbReference>
<evidence type="ECO:0000259" key="10">
    <source>
        <dbReference type="PROSITE" id="PS01124"/>
    </source>
</evidence>
<keyword evidence="4" id="KW-0489">Methyltransferase</keyword>
<dbReference type="Gene3D" id="1.10.1670.10">
    <property type="entry name" value="Helix-hairpin-Helix base-excision DNA repair enzymes (C-terminal)"/>
    <property type="match status" value="1"/>
</dbReference>
<keyword evidence="9" id="KW-0234">DNA repair</keyword>
<evidence type="ECO:0000256" key="5">
    <source>
        <dbReference type="ARBA" id="ARBA00022763"/>
    </source>
</evidence>
<comment type="caution">
    <text evidence="11">The sequence shown here is derived from an EMBL/GenBank/DDBJ whole genome shotgun (WGS) entry which is preliminary data.</text>
</comment>
<dbReference type="Gene3D" id="1.10.340.30">
    <property type="entry name" value="Hypothetical protein, domain 2"/>
    <property type="match status" value="1"/>
</dbReference>
<dbReference type="Gene3D" id="1.10.10.60">
    <property type="entry name" value="Homeodomain-like"/>
    <property type="match status" value="1"/>
</dbReference>
<gene>
    <name evidence="11" type="ORF">GCM10010406_16490</name>
</gene>
<organism evidence="11 12">
    <name type="scientific">Streptomyces thermolineatus</name>
    <dbReference type="NCBI Taxonomy" id="44033"/>
    <lineage>
        <taxon>Bacteria</taxon>
        <taxon>Bacillati</taxon>
        <taxon>Actinomycetota</taxon>
        <taxon>Actinomycetes</taxon>
        <taxon>Kitasatosporales</taxon>
        <taxon>Streptomycetaceae</taxon>
        <taxon>Streptomyces</taxon>
    </lineage>
</organism>
<keyword evidence="6" id="KW-0805">Transcription regulation</keyword>
<dbReference type="SMART" id="SM00478">
    <property type="entry name" value="ENDO3c"/>
    <property type="match status" value="1"/>
</dbReference>
<dbReference type="InterPro" id="IPR010316">
    <property type="entry name" value="AlkA_N"/>
</dbReference>
<dbReference type="InterPro" id="IPR023170">
    <property type="entry name" value="HhH_base_excis_C"/>
</dbReference>
<evidence type="ECO:0000313" key="12">
    <source>
        <dbReference type="Proteomes" id="UP001501358"/>
    </source>
</evidence>
<dbReference type="InterPro" id="IPR051912">
    <property type="entry name" value="Alkylbase_DNA_Glycosylase/TA"/>
</dbReference>
<comment type="cofactor">
    <cofactor evidence="2">
        <name>Zn(2+)</name>
        <dbReference type="ChEBI" id="CHEBI:29105"/>
    </cofactor>
</comment>
<evidence type="ECO:0000256" key="4">
    <source>
        <dbReference type="ARBA" id="ARBA00022603"/>
    </source>
</evidence>
<feature type="domain" description="HTH araC/xylS-type" evidence="10">
    <location>
        <begin position="87"/>
        <end position="185"/>
    </location>
</feature>
<dbReference type="Pfam" id="PF12833">
    <property type="entry name" value="HTH_18"/>
    <property type="match status" value="1"/>
</dbReference>
<dbReference type="SUPFAM" id="SSF48150">
    <property type="entry name" value="DNA-glycosylase"/>
    <property type="match status" value="1"/>
</dbReference>
<dbReference type="EC" id="3.2.2.21" evidence="3"/>
<dbReference type="SMART" id="SM01009">
    <property type="entry name" value="AlkA_N"/>
    <property type="match status" value="1"/>
</dbReference>
<dbReference type="Proteomes" id="UP001501358">
    <property type="component" value="Unassembled WGS sequence"/>
</dbReference>
<evidence type="ECO:0000256" key="8">
    <source>
        <dbReference type="ARBA" id="ARBA00023163"/>
    </source>
</evidence>
<dbReference type="InterPro" id="IPR009057">
    <property type="entry name" value="Homeodomain-like_sf"/>
</dbReference>
<dbReference type="RefSeq" id="WP_344382467.1">
    <property type="nucleotide sequence ID" value="NZ_BAAATA010000007.1"/>
</dbReference>
<evidence type="ECO:0000256" key="3">
    <source>
        <dbReference type="ARBA" id="ARBA00012000"/>
    </source>
</evidence>
<dbReference type="Gene3D" id="3.40.10.10">
    <property type="entry name" value="DNA Methylphosphotriester Repair Domain"/>
    <property type="match status" value="1"/>
</dbReference>
<dbReference type="InterPro" id="IPR003265">
    <property type="entry name" value="HhH-GPD_domain"/>
</dbReference>
<evidence type="ECO:0000256" key="6">
    <source>
        <dbReference type="ARBA" id="ARBA00023015"/>
    </source>
</evidence>
<dbReference type="PROSITE" id="PS01124">
    <property type="entry name" value="HTH_ARAC_FAMILY_2"/>
    <property type="match status" value="1"/>
</dbReference>
<keyword evidence="4" id="KW-0808">Transferase</keyword>
<dbReference type="Pfam" id="PF02805">
    <property type="entry name" value="Ada_Zn_binding"/>
    <property type="match status" value="1"/>
</dbReference>
<evidence type="ECO:0000256" key="2">
    <source>
        <dbReference type="ARBA" id="ARBA00001947"/>
    </source>
</evidence>
<evidence type="ECO:0000256" key="1">
    <source>
        <dbReference type="ARBA" id="ARBA00000086"/>
    </source>
</evidence>
<dbReference type="CDD" id="cd00056">
    <property type="entry name" value="ENDO3c"/>
    <property type="match status" value="1"/>
</dbReference>
<proteinExistence type="predicted"/>
<dbReference type="EMBL" id="BAAATA010000007">
    <property type="protein sequence ID" value="GAA2480944.1"/>
    <property type="molecule type" value="Genomic_DNA"/>
</dbReference>
<dbReference type="Gene3D" id="3.30.310.20">
    <property type="entry name" value="DNA-3-methyladenine glycosylase AlkA, N-terminal domain"/>
    <property type="match status" value="1"/>
</dbReference>
<dbReference type="SUPFAM" id="SSF57884">
    <property type="entry name" value="Ada DNA repair protein, N-terminal domain (N-Ada 10)"/>
    <property type="match status" value="1"/>
</dbReference>
<evidence type="ECO:0000256" key="9">
    <source>
        <dbReference type="ARBA" id="ARBA00023204"/>
    </source>
</evidence>
<dbReference type="InterPro" id="IPR018060">
    <property type="entry name" value="HTH_AraC"/>
</dbReference>
<keyword evidence="8" id="KW-0804">Transcription</keyword>
<name>A0ABN3LB42_9ACTN</name>
<evidence type="ECO:0000256" key="7">
    <source>
        <dbReference type="ARBA" id="ARBA00023159"/>
    </source>
</evidence>
<dbReference type="PANTHER" id="PTHR43003:SF13">
    <property type="entry name" value="DNA-3-METHYLADENINE GLYCOSYLASE 2"/>
    <property type="match status" value="1"/>
</dbReference>
<dbReference type="Pfam" id="PF06029">
    <property type="entry name" value="AlkA_N"/>
    <property type="match status" value="1"/>
</dbReference>
<dbReference type="InterPro" id="IPR011257">
    <property type="entry name" value="DNA_glycosylase"/>
</dbReference>
<comment type="catalytic activity">
    <reaction evidence="1">
        <text>Hydrolysis of alkylated DNA, releasing 3-methyladenine, 3-methylguanine, 7-methylguanine and 7-methyladenine.</text>
        <dbReference type="EC" id="3.2.2.21"/>
    </reaction>
</comment>
<keyword evidence="5" id="KW-0227">DNA damage</keyword>
<keyword evidence="7" id="KW-0010">Activator</keyword>
<dbReference type="InterPro" id="IPR037046">
    <property type="entry name" value="AlkA_N_sf"/>
</dbReference>
<reference evidence="11 12" key="1">
    <citation type="journal article" date="2019" name="Int. J. Syst. Evol. Microbiol.">
        <title>The Global Catalogue of Microorganisms (GCM) 10K type strain sequencing project: providing services to taxonomists for standard genome sequencing and annotation.</title>
        <authorList>
            <consortium name="The Broad Institute Genomics Platform"/>
            <consortium name="The Broad Institute Genome Sequencing Center for Infectious Disease"/>
            <person name="Wu L."/>
            <person name="Ma J."/>
        </authorList>
    </citation>
    <scope>NUCLEOTIDE SEQUENCE [LARGE SCALE GENOMIC DNA]</scope>
    <source>
        <strain evidence="11 12">JCM 6307</strain>
    </source>
</reference>
<dbReference type="PANTHER" id="PTHR43003">
    <property type="entry name" value="DNA-3-METHYLADENINE GLYCOSYLASE"/>
    <property type="match status" value="1"/>
</dbReference>
<sequence length="503" mass="52570">MTDTFQARYQAISSRDARFDGRFYTAVATTGIYCRPSCPARTPKPENVSFFTSAAAAQAAGYRACKRCRPEASPGSPDWDVRADLVGRALRLIAEGAVDEGGVGGLARRLAVSERHIHRLMAAEVGAGPLALARMRRAQTARMLLEETALPVTDVAFAAGYASVRQFNDSMREAFGCTPSGMRRRGGPPGGAGGGGEIVLRLTHRRPYAAGPVLDFLALRTVPGVEESDAGTYRRTLRLPRGTALVELVPRPEDGWVTARMRLDDLRDLAVAVQRCRRLLDLDADPQGVDEALGADPLLAPLVAARPGLRVPGHVDGFELAVRAVLGQQVTVKGARTLAGRLVERLGKPLDAPAGTLTRLFPAAEAVAADDLEGIGLTGARARALRALAGAVADGRLVLDPGADREEAARGLLALPGIGPWTASYVAMRALGDPDAMPLGDLVLRKSLGALGAPDTAAALAAAAERWRPWRAYAAGHLWALAADGGAPDGGAPAGPRTGPAGG</sequence>
<dbReference type="InterPro" id="IPR035451">
    <property type="entry name" value="Ada-like_dom_sf"/>
</dbReference>
<protein>
    <recommendedName>
        <fullName evidence="3">DNA-3-methyladenine glycosylase II</fullName>
        <ecNumber evidence="3">3.2.2.21</ecNumber>
    </recommendedName>
</protein>